<dbReference type="Proteomes" id="UP000199438">
    <property type="component" value="Unassembled WGS sequence"/>
</dbReference>
<evidence type="ECO:0000313" key="2">
    <source>
        <dbReference type="EMBL" id="SFB74690.1"/>
    </source>
</evidence>
<organism evidence="2 3">
    <name type="scientific">Zunongwangia mangrovi</name>
    <dbReference type="NCBI Taxonomy" id="1334022"/>
    <lineage>
        <taxon>Bacteria</taxon>
        <taxon>Pseudomonadati</taxon>
        <taxon>Bacteroidota</taxon>
        <taxon>Flavobacteriia</taxon>
        <taxon>Flavobacteriales</taxon>
        <taxon>Flavobacteriaceae</taxon>
        <taxon>Zunongwangia</taxon>
    </lineage>
</organism>
<reference evidence="3" key="1">
    <citation type="submission" date="2016-10" db="EMBL/GenBank/DDBJ databases">
        <authorList>
            <person name="Varghese N."/>
            <person name="Submissions S."/>
        </authorList>
    </citation>
    <scope>NUCLEOTIDE SEQUENCE [LARGE SCALE GENOMIC DNA]</scope>
    <source>
        <strain evidence="3">DSM 24499</strain>
    </source>
</reference>
<dbReference type="AlphaFoldDB" id="A0A1I1DPR3"/>
<gene>
    <name evidence="2" type="ORF">SAMN04487907_101400</name>
</gene>
<name>A0A1I1DPR3_9FLAO</name>
<feature type="transmembrane region" description="Helical" evidence="1">
    <location>
        <begin position="44"/>
        <end position="60"/>
    </location>
</feature>
<keyword evidence="1" id="KW-0472">Membrane</keyword>
<accession>A0A1I1DPR3</accession>
<protein>
    <submittedName>
        <fullName evidence="2">Uncharacterized protein</fullName>
    </submittedName>
</protein>
<proteinExistence type="predicted"/>
<sequence length="61" mass="6916">MENSKVSSGFKQGLMLGFLVFFVLLLIINLIFKNVLGDNLNQTLIMGISFFGICCIFQRLR</sequence>
<feature type="transmembrane region" description="Helical" evidence="1">
    <location>
        <begin position="12"/>
        <end position="32"/>
    </location>
</feature>
<evidence type="ECO:0000313" key="3">
    <source>
        <dbReference type="Proteomes" id="UP000199438"/>
    </source>
</evidence>
<keyword evidence="3" id="KW-1185">Reference proteome</keyword>
<dbReference type="STRING" id="1334022.SAMN04487907_101400"/>
<dbReference type="EMBL" id="FOKV01000001">
    <property type="protein sequence ID" value="SFB74690.1"/>
    <property type="molecule type" value="Genomic_DNA"/>
</dbReference>
<keyword evidence="1" id="KW-1133">Transmembrane helix</keyword>
<keyword evidence="1" id="KW-0812">Transmembrane</keyword>
<evidence type="ECO:0000256" key="1">
    <source>
        <dbReference type="SAM" id="Phobius"/>
    </source>
</evidence>